<dbReference type="EMBL" id="AJSR01001007">
    <property type="protein sequence ID" value="EKM31831.1"/>
    <property type="molecule type" value="Genomic_DNA"/>
</dbReference>
<reference evidence="2 3" key="1">
    <citation type="submission" date="2012-10" db="EMBL/GenBank/DDBJ databases">
        <title>Genome sequence of Vibrio Cholerae HENC-02.</title>
        <authorList>
            <person name="Eppinger M."/>
            <person name="Hasan N.A."/>
            <person name="Sengamalay N."/>
            <person name="Hine E."/>
            <person name="Su Q."/>
            <person name="Daugherty S.C."/>
            <person name="Young S."/>
            <person name="Sadzewicz L."/>
            <person name="Tallon L."/>
            <person name="Cebula T.A."/>
            <person name="Ravel J."/>
            <person name="Colwell R.R."/>
        </authorList>
    </citation>
    <scope>NUCLEOTIDE SEQUENCE [LARGE SCALE GENOMIC DNA]</scope>
    <source>
        <strain evidence="2 3">HENC-02</strain>
    </source>
</reference>
<evidence type="ECO:0000313" key="3">
    <source>
        <dbReference type="Proteomes" id="UP000008367"/>
    </source>
</evidence>
<dbReference type="Proteomes" id="UP000008367">
    <property type="component" value="Unassembled WGS sequence"/>
</dbReference>
<sequence>MRTKSIMIKKTYLGVVLVLSSAASMAEPMAYRTESGIEFIPTVGVFYEGNDNIAKADQGENVESVNIWGVEPSLLTKIERNQYRADLLYKLSAGFSSDEQNDYDDHL</sequence>
<keyword evidence="1" id="KW-0732">Signal</keyword>
<proteinExistence type="predicted"/>
<feature type="non-terminal residue" evidence="2">
    <location>
        <position position="107"/>
    </location>
</feature>
<feature type="chain" id="PRO_5019431124" evidence="1">
    <location>
        <begin position="27"/>
        <end position="107"/>
    </location>
</feature>
<protein>
    <submittedName>
        <fullName evidence="2">Uncharacterized protein</fullName>
    </submittedName>
</protein>
<evidence type="ECO:0000313" key="2">
    <source>
        <dbReference type="EMBL" id="EKM31831.1"/>
    </source>
</evidence>
<accession>A0A454CZJ3</accession>
<comment type="caution">
    <text evidence="2">The sequence shown here is derived from an EMBL/GenBank/DDBJ whole genome shotgun (WGS) entry which is preliminary data.</text>
</comment>
<organism evidence="2 3">
    <name type="scientific">Vibrio harveyi</name>
    <name type="common">Beneckea harveyi</name>
    <dbReference type="NCBI Taxonomy" id="669"/>
    <lineage>
        <taxon>Bacteria</taxon>
        <taxon>Pseudomonadati</taxon>
        <taxon>Pseudomonadota</taxon>
        <taxon>Gammaproteobacteria</taxon>
        <taxon>Vibrionales</taxon>
        <taxon>Vibrionaceae</taxon>
        <taxon>Vibrio</taxon>
    </lineage>
</organism>
<gene>
    <name evidence="2" type="ORF">VCHENC02_2574A</name>
</gene>
<evidence type="ECO:0000256" key="1">
    <source>
        <dbReference type="SAM" id="SignalP"/>
    </source>
</evidence>
<name>A0A454CZJ3_VIBHA</name>
<feature type="signal peptide" evidence="1">
    <location>
        <begin position="1"/>
        <end position="26"/>
    </location>
</feature>
<dbReference type="AlphaFoldDB" id="A0A454CZJ3"/>